<feature type="transmembrane region" description="Helical" evidence="6">
    <location>
        <begin position="304"/>
        <end position="325"/>
    </location>
</feature>
<dbReference type="Gene3D" id="1.20.1250.20">
    <property type="entry name" value="MFS general substrate transporter like domains"/>
    <property type="match status" value="1"/>
</dbReference>
<evidence type="ECO:0000256" key="2">
    <source>
        <dbReference type="ARBA" id="ARBA00022692"/>
    </source>
</evidence>
<feature type="transmembrane region" description="Helical" evidence="6">
    <location>
        <begin position="149"/>
        <end position="171"/>
    </location>
</feature>
<feature type="transmembrane region" description="Helical" evidence="6">
    <location>
        <begin position="400"/>
        <end position="424"/>
    </location>
</feature>
<sequence>MADDKMPVVDFDTDKEIVLELSHPDQARMIEAFPVPPSPAATSEKDEKMIVLVEEKEETPESPIRSPAPIMKKPVPSAPEQPHTPVRPVLATLSRPMTSSTNRFSLSSSTQSKRRIKYGTGKYALVELVPQPSDDSDDPLNWPTWRKELNFYTLLLCVTLIGVMKTALLSVNGVLALGYSISYTAAVALTGVPLILSALTGLVSVVAARFWGRRPAYLASMASIFIGSMWNMRVADSYGQCMAARGFQGLGWGAFDTLVLGSIHDTFFEHEHYTKVAVYRIVNIAATWGGPLLGGVVSQHSEGFSLQFVILNAFLAVAVLLLVFAAPETSFDRSAVPVSLTPATGWSSKYVPLVPRGTVTKQRVLRYIKDVTPPYSFYGPSVDSALLLQAPRAMIAPTTLLLFLVSFLPHCTLWGVFFSLALLFEPMPFMLRPASLGALLLAPFLLSVAATAALALLPAWNRSFVPRMNTAAIAGGSALFFTGLLAFGVYTSDCMLAQPAADASMFSIDGVGSHLSLPAVSFILGLAVAGACVLNATVRPLVRRSTQFTSSNMAVAVRNTIDMEAGLATWQTLFAGVFVLAIPNAVWLWDGLRATSVGIAVAQVVVSLGVGAAWWFWDEVFRRVDGRIMGCVDMSLLKRTGSFFDDD</sequence>
<comment type="subcellular location">
    <subcellularLocation>
        <location evidence="1">Membrane</location>
        <topology evidence="1">Multi-pass membrane protein</topology>
    </subcellularLocation>
</comment>
<dbReference type="InterPro" id="IPR036259">
    <property type="entry name" value="MFS_trans_sf"/>
</dbReference>
<feature type="transmembrane region" description="Helical" evidence="6">
    <location>
        <begin position="595"/>
        <end position="617"/>
    </location>
</feature>
<dbReference type="GO" id="GO:0022857">
    <property type="term" value="F:transmembrane transporter activity"/>
    <property type="evidence" value="ECO:0007669"/>
    <property type="project" value="InterPro"/>
</dbReference>
<evidence type="ECO:0000256" key="3">
    <source>
        <dbReference type="ARBA" id="ARBA00022989"/>
    </source>
</evidence>
<evidence type="ECO:0000256" key="6">
    <source>
        <dbReference type="SAM" id="Phobius"/>
    </source>
</evidence>
<proteinExistence type="predicted"/>
<keyword evidence="4 6" id="KW-0472">Membrane</keyword>
<evidence type="ECO:0000313" key="7">
    <source>
        <dbReference type="EMBL" id="KAJ9156421.1"/>
    </source>
</evidence>
<dbReference type="EMBL" id="JANBVO010000002">
    <property type="protein sequence ID" value="KAJ9156421.1"/>
    <property type="molecule type" value="Genomic_DNA"/>
</dbReference>
<comment type="caution">
    <text evidence="7">The sequence shown here is derived from an EMBL/GenBank/DDBJ whole genome shotgun (WGS) entry which is preliminary data.</text>
</comment>
<protein>
    <submittedName>
        <fullName evidence="7">MFS general substrate transporter</fullName>
    </submittedName>
</protein>
<name>A0AA38SB76_9PEZI</name>
<dbReference type="SUPFAM" id="SSF103473">
    <property type="entry name" value="MFS general substrate transporter"/>
    <property type="match status" value="1"/>
</dbReference>
<dbReference type="Pfam" id="PF07690">
    <property type="entry name" value="MFS_1"/>
    <property type="match status" value="1"/>
</dbReference>
<dbReference type="GO" id="GO:0005886">
    <property type="term" value="C:plasma membrane"/>
    <property type="evidence" value="ECO:0007669"/>
    <property type="project" value="TreeGrafter"/>
</dbReference>
<dbReference type="Proteomes" id="UP001174694">
    <property type="component" value="Unassembled WGS sequence"/>
</dbReference>
<feature type="transmembrane region" description="Helical" evidence="6">
    <location>
        <begin position="567"/>
        <end position="589"/>
    </location>
</feature>
<keyword evidence="8" id="KW-1185">Reference proteome</keyword>
<dbReference type="AlphaFoldDB" id="A0AA38SB76"/>
<evidence type="ECO:0000313" key="8">
    <source>
        <dbReference type="Proteomes" id="UP001174694"/>
    </source>
</evidence>
<dbReference type="PANTHER" id="PTHR23502">
    <property type="entry name" value="MAJOR FACILITATOR SUPERFAMILY"/>
    <property type="match status" value="1"/>
</dbReference>
<feature type="transmembrane region" description="Helical" evidence="6">
    <location>
        <begin position="183"/>
        <end position="208"/>
    </location>
</feature>
<reference evidence="7" key="1">
    <citation type="submission" date="2022-07" db="EMBL/GenBank/DDBJ databases">
        <title>Fungi with potential for degradation of polypropylene.</title>
        <authorList>
            <person name="Gostincar C."/>
        </authorList>
    </citation>
    <scope>NUCLEOTIDE SEQUENCE</scope>
    <source>
        <strain evidence="7">EXF-13308</strain>
    </source>
</reference>
<keyword evidence="2 6" id="KW-0812">Transmembrane</keyword>
<feature type="region of interest" description="Disordered" evidence="5">
    <location>
        <begin position="55"/>
        <end position="83"/>
    </location>
</feature>
<gene>
    <name evidence="7" type="ORF">NKR23_g816</name>
</gene>
<keyword evidence="3 6" id="KW-1133">Transmembrane helix</keyword>
<evidence type="ECO:0000256" key="1">
    <source>
        <dbReference type="ARBA" id="ARBA00004141"/>
    </source>
</evidence>
<feature type="transmembrane region" description="Helical" evidence="6">
    <location>
        <begin position="515"/>
        <end position="538"/>
    </location>
</feature>
<dbReference type="InterPro" id="IPR011701">
    <property type="entry name" value="MFS"/>
</dbReference>
<evidence type="ECO:0000256" key="5">
    <source>
        <dbReference type="SAM" id="MobiDB-lite"/>
    </source>
</evidence>
<evidence type="ECO:0000256" key="4">
    <source>
        <dbReference type="ARBA" id="ARBA00023136"/>
    </source>
</evidence>
<organism evidence="7 8">
    <name type="scientific">Pleurostoma richardsiae</name>
    <dbReference type="NCBI Taxonomy" id="41990"/>
    <lineage>
        <taxon>Eukaryota</taxon>
        <taxon>Fungi</taxon>
        <taxon>Dikarya</taxon>
        <taxon>Ascomycota</taxon>
        <taxon>Pezizomycotina</taxon>
        <taxon>Sordariomycetes</taxon>
        <taxon>Sordariomycetidae</taxon>
        <taxon>Calosphaeriales</taxon>
        <taxon>Pleurostomataceae</taxon>
        <taxon>Pleurostoma</taxon>
    </lineage>
</organism>
<feature type="transmembrane region" description="Helical" evidence="6">
    <location>
        <begin position="436"/>
        <end position="459"/>
    </location>
</feature>
<dbReference type="PANTHER" id="PTHR23502:SF181">
    <property type="entry name" value="MAJOR FACILITATOR SUPERFAMILY (MFS) PROFILE DOMAIN-CONTAINING PROTEIN"/>
    <property type="match status" value="1"/>
</dbReference>
<feature type="transmembrane region" description="Helical" evidence="6">
    <location>
        <begin position="471"/>
        <end position="490"/>
    </location>
</feature>
<accession>A0AA38SB76</accession>